<comment type="caution">
    <text evidence="2">The sequence shown here is derived from an EMBL/GenBank/DDBJ whole genome shotgun (WGS) entry which is preliminary data.</text>
</comment>
<evidence type="ECO:0000313" key="3">
    <source>
        <dbReference type="Proteomes" id="UP000006044"/>
    </source>
</evidence>
<evidence type="ECO:0008006" key="4">
    <source>
        <dbReference type="Google" id="ProtNLM"/>
    </source>
</evidence>
<feature type="compositionally biased region" description="Polar residues" evidence="1">
    <location>
        <begin position="406"/>
        <end position="419"/>
    </location>
</feature>
<dbReference type="PANTHER" id="PTHR37841:SF1">
    <property type="entry name" value="DUF3298 DOMAIN-CONTAINING PROTEIN"/>
    <property type="match status" value="1"/>
</dbReference>
<accession>K0XAN1</accession>
<dbReference type="GeneID" id="77848624"/>
<dbReference type="STRING" id="742726.HMPREF9448_01350"/>
<dbReference type="Proteomes" id="UP000006044">
    <property type="component" value="Unassembled WGS sequence"/>
</dbReference>
<evidence type="ECO:0000313" key="2">
    <source>
        <dbReference type="EMBL" id="EJZ64864.1"/>
    </source>
</evidence>
<proteinExistence type="predicted"/>
<dbReference type="PROSITE" id="PS51257">
    <property type="entry name" value="PROKAR_LIPOPROTEIN"/>
    <property type="match status" value="1"/>
</dbReference>
<evidence type="ECO:0000256" key="1">
    <source>
        <dbReference type="SAM" id="MobiDB-lite"/>
    </source>
</evidence>
<dbReference type="AlphaFoldDB" id="K0XAN1"/>
<dbReference type="SUPFAM" id="SSF69360">
    <property type="entry name" value="Cell wall binding repeat"/>
    <property type="match status" value="1"/>
</dbReference>
<keyword evidence="3" id="KW-1185">Reference proteome</keyword>
<dbReference type="EMBL" id="ADLE01000008">
    <property type="protein sequence ID" value="EJZ64864.1"/>
    <property type="molecule type" value="Genomic_DNA"/>
</dbReference>
<protein>
    <recommendedName>
        <fullName evidence="4">WG repeat-containing protein</fullName>
    </recommendedName>
</protein>
<reference evidence="2 3" key="1">
    <citation type="submission" date="2012-08" db="EMBL/GenBank/DDBJ databases">
        <title>The Genome Sequence of Barnesiella intestinihominis YIT 11860.</title>
        <authorList>
            <consortium name="The Broad Institute Genome Sequencing Platform"/>
            <person name="Earl A."/>
            <person name="Ward D."/>
            <person name="Feldgarden M."/>
            <person name="Gevers D."/>
            <person name="Morotomi M."/>
            <person name="Walker B."/>
            <person name="Young S.K."/>
            <person name="Zeng Q."/>
            <person name="Gargeya S."/>
            <person name="Fitzgerald M."/>
            <person name="Haas B."/>
            <person name="Abouelleil A."/>
            <person name="Alvarado L."/>
            <person name="Arachchi H.M."/>
            <person name="Berlin A.M."/>
            <person name="Chapman S.B."/>
            <person name="Goldberg J."/>
            <person name="Griggs A."/>
            <person name="Gujja S."/>
            <person name="Hansen M."/>
            <person name="Howarth C."/>
            <person name="Imamovic A."/>
            <person name="Larimer J."/>
            <person name="McCowen C."/>
            <person name="Montmayeur A."/>
            <person name="Murphy C."/>
            <person name="Neiman D."/>
            <person name="Pearson M."/>
            <person name="Priest M."/>
            <person name="Roberts A."/>
            <person name="Saif S."/>
            <person name="Shea T."/>
            <person name="Sisk P."/>
            <person name="Sykes S."/>
            <person name="Wortman J."/>
            <person name="Nusbaum C."/>
            <person name="Birren B."/>
        </authorList>
    </citation>
    <scope>NUCLEOTIDE SEQUENCE [LARGE SCALE GENOMIC DNA]</scope>
    <source>
        <strain evidence="2 3">YIT 11860</strain>
    </source>
</reference>
<feature type="region of interest" description="Disordered" evidence="1">
    <location>
        <begin position="396"/>
        <end position="419"/>
    </location>
</feature>
<sequence>MKHSSIWSCLMIFSVVGISLLTSCGRSGKVEITPYILNLHLKYTHIDNFEHGIARVSMDTKTESGRETAVYGCIDERGKEVIPCIYELVFVEPGGIVALSKEGVYKLFVYRDGGVEEFSLPSGIQPISGFCCDRSAVCDEYYNYGYIDSEGNLVVPCRYERVNDYNEGLAVVEQNWRKGYVDTDGYEVSPVSYRGAEMFRNGRGCVQNEAGLYGYVDETGREVIPCRFEKAISFYGEVTPACLNGLYGLIDKDGEFISTPRYEAMGICDVDVFYFYENGLYGFVDAEQKELTSARYDRIGELFSEGLIDVEQQGKHGFINKQGEEVIPCIYSRVSRFENGFARVARNGRVGYIDTAGREVFLLPSNSYASTYRSGYGVFCFKSGGEIFIFDEEGNRLDSNGRETPGTISAGSETPASGNVGSDVVSIPAVSAPVSSGSNRSDPARRVEWEIRRSRAIEELTRLQMKLIEDPNSAAIKHNIQSQQNIINTCNEMIAIYQ</sequence>
<dbReference type="RefSeq" id="WP_008861812.1">
    <property type="nucleotide sequence ID" value="NZ_JH815204.1"/>
</dbReference>
<dbReference type="HOGENOM" id="CLU_547091_0_0_10"/>
<dbReference type="eggNOG" id="COG5263">
    <property type="taxonomic scope" value="Bacteria"/>
</dbReference>
<organism evidence="2 3">
    <name type="scientific">Barnesiella intestinihominis YIT 11860</name>
    <dbReference type="NCBI Taxonomy" id="742726"/>
    <lineage>
        <taxon>Bacteria</taxon>
        <taxon>Pseudomonadati</taxon>
        <taxon>Bacteroidota</taxon>
        <taxon>Bacteroidia</taxon>
        <taxon>Bacteroidales</taxon>
        <taxon>Barnesiellaceae</taxon>
        <taxon>Barnesiella</taxon>
    </lineage>
</organism>
<dbReference type="Pfam" id="PF14903">
    <property type="entry name" value="WG_beta_rep"/>
    <property type="match status" value="5"/>
</dbReference>
<dbReference type="InterPro" id="IPR032774">
    <property type="entry name" value="WG_beta_rep"/>
</dbReference>
<name>K0XAN1_9BACT</name>
<dbReference type="OrthoDB" id="1114334at2"/>
<dbReference type="PANTHER" id="PTHR37841">
    <property type="entry name" value="GLR2918 PROTEIN"/>
    <property type="match status" value="1"/>
</dbReference>
<gene>
    <name evidence="2" type="ORF">HMPREF9448_01350</name>
</gene>